<protein>
    <submittedName>
        <fullName evidence="1">Uncharacterized protein</fullName>
    </submittedName>
</protein>
<dbReference type="EMBL" id="PSQE01000008">
    <property type="protein sequence ID" value="RHN41980.1"/>
    <property type="molecule type" value="Genomic_DNA"/>
</dbReference>
<comment type="caution">
    <text evidence="1">The sequence shown here is derived from an EMBL/GenBank/DDBJ whole genome shotgun (WGS) entry which is preliminary data.</text>
</comment>
<dbReference type="Gramene" id="rna48361">
    <property type="protein sequence ID" value="RHN41980.1"/>
    <property type="gene ID" value="gene48361"/>
</dbReference>
<proteinExistence type="predicted"/>
<accession>A0A396GLS1</accession>
<dbReference type="AlphaFoldDB" id="A0A396GLS1"/>
<sequence length="123" mass="14098">MLKTRFIRPLTLHLRTKVSAFSRTCSVSPMIRRVGRSYKSELDLAACRRREASFSVFDLRSRHSCLKDELPSSAALLTWSASWIDGKIVSEVVILQDDREIGCAVLMRVELCEIVLYCWCGRE</sequence>
<dbReference type="Proteomes" id="UP000265566">
    <property type="component" value="Chromosome 8"/>
</dbReference>
<gene>
    <name evidence="1" type="ORF">MtrunA17_Chr8g0371881</name>
</gene>
<evidence type="ECO:0000313" key="1">
    <source>
        <dbReference type="EMBL" id="RHN41980.1"/>
    </source>
</evidence>
<organism evidence="1">
    <name type="scientific">Medicago truncatula</name>
    <name type="common">Barrel medic</name>
    <name type="synonym">Medicago tribuloides</name>
    <dbReference type="NCBI Taxonomy" id="3880"/>
    <lineage>
        <taxon>Eukaryota</taxon>
        <taxon>Viridiplantae</taxon>
        <taxon>Streptophyta</taxon>
        <taxon>Embryophyta</taxon>
        <taxon>Tracheophyta</taxon>
        <taxon>Spermatophyta</taxon>
        <taxon>Magnoliopsida</taxon>
        <taxon>eudicotyledons</taxon>
        <taxon>Gunneridae</taxon>
        <taxon>Pentapetalae</taxon>
        <taxon>rosids</taxon>
        <taxon>fabids</taxon>
        <taxon>Fabales</taxon>
        <taxon>Fabaceae</taxon>
        <taxon>Papilionoideae</taxon>
        <taxon>50 kb inversion clade</taxon>
        <taxon>NPAAA clade</taxon>
        <taxon>Hologalegina</taxon>
        <taxon>IRL clade</taxon>
        <taxon>Trifolieae</taxon>
        <taxon>Medicago</taxon>
    </lineage>
</organism>
<name>A0A396GLS1_MEDTR</name>
<reference evidence="1" key="1">
    <citation type="journal article" date="2018" name="Nat. Plants">
        <title>Whole-genome landscape of Medicago truncatula symbiotic genes.</title>
        <authorList>
            <person name="Pecrix Y."/>
            <person name="Gamas P."/>
            <person name="Carrere S."/>
        </authorList>
    </citation>
    <scope>NUCLEOTIDE SEQUENCE</scope>
    <source>
        <tissue evidence="1">Leaves</tissue>
    </source>
</reference>